<keyword evidence="4" id="KW-1185">Reference proteome</keyword>
<organism evidence="3 4">
    <name type="scientific">Apiospora saccharicola</name>
    <dbReference type="NCBI Taxonomy" id="335842"/>
    <lineage>
        <taxon>Eukaryota</taxon>
        <taxon>Fungi</taxon>
        <taxon>Dikarya</taxon>
        <taxon>Ascomycota</taxon>
        <taxon>Pezizomycotina</taxon>
        <taxon>Sordariomycetes</taxon>
        <taxon>Xylariomycetidae</taxon>
        <taxon>Amphisphaeriales</taxon>
        <taxon>Apiosporaceae</taxon>
        <taxon>Apiospora</taxon>
    </lineage>
</organism>
<dbReference type="InterPro" id="IPR000782">
    <property type="entry name" value="FAS1_domain"/>
</dbReference>
<comment type="caution">
    <text evidence="3">The sequence shown here is derived from an EMBL/GenBank/DDBJ whole genome shotgun (WGS) entry which is preliminary data.</text>
</comment>
<dbReference type="SUPFAM" id="SSF82153">
    <property type="entry name" value="FAS1 domain"/>
    <property type="match status" value="2"/>
</dbReference>
<feature type="compositionally biased region" description="Acidic residues" evidence="1">
    <location>
        <begin position="408"/>
        <end position="419"/>
    </location>
</feature>
<dbReference type="SMART" id="SM00554">
    <property type="entry name" value="FAS1"/>
    <property type="match status" value="2"/>
</dbReference>
<dbReference type="Gene3D" id="2.30.180.10">
    <property type="entry name" value="FAS1 domain"/>
    <property type="match status" value="2"/>
</dbReference>
<dbReference type="PROSITE" id="PS50213">
    <property type="entry name" value="FAS1"/>
    <property type="match status" value="2"/>
</dbReference>
<dbReference type="InterPro" id="IPR050904">
    <property type="entry name" value="Adhesion/Biosynth-related"/>
</dbReference>
<feature type="region of interest" description="Disordered" evidence="1">
    <location>
        <begin position="407"/>
        <end position="431"/>
    </location>
</feature>
<accession>A0ABR1V9R7</accession>
<dbReference type="PANTHER" id="PTHR10900:SF125">
    <property type="entry name" value="FAS1 DOMAIN-CONTAINING PROTEIN YLR001C"/>
    <property type="match status" value="1"/>
</dbReference>
<dbReference type="EMBL" id="JAQQWM010000004">
    <property type="protein sequence ID" value="KAK8067952.1"/>
    <property type="molecule type" value="Genomic_DNA"/>
</dbReference>
<proteinExistence type="predicted"/>
<reference evidence="3 4" key="1">
    <citation type="submission" date="2023-01" db="EMBL/GenBank/DDBJ databases">
        <title>Analysis of 21 Apiospora genomes using comparative genomics revels a genus with tremendous synthesis potential of carbohydrate active enzymes and secondary metabolites.</title>
        <authorList>
            <person name="Sorensen T."/>
        </authorList>
    </citation>
    <scope>NUCLEOTIDE SEQUENCE [LARGE SCALE GENOMIC DNA]</scope>
    <source>
        <strain evidence="3 4">CBS 83171</strain>
    </source>
</reference>
<dbReference type="Pfam" id="PF02469">
    <property type="entry name" value="Fasciclin"/>
    <property type="match status" value="2"/>
</dbReference>
<dbReference type="InterPro" id="IPR036378">
    <property type="entry name" value="FAS1_dom_sf"/>
</dbReference>
<dbReference type="Proteomes" id="UP001446871">
    <property type="component" value="Unassembled WGS sequence"/>
</dbReference>
<evidence type="ECO:0000259" key="2">
    <source>
        <dbReference type="PROSITE" id="PS50213"/>
    </source>
</evidence>
<sequence>MTPSLVNPRSLDPLALPDPPESPANLVLLVLPVHPARQVLPVLPVPLEDPPDGHGHHKSDLTLYEAIQASEYATKFAKLIDNYPDIVKTLNSTKKDESITIFVPTDRAFEKIPDGKPPPRAFVEKLLEYHVVPGYFPAGRVLVSSTMPTAFESKRHLGGRPQRIHVGVGYGGVRFNFYSKLVFANLYCKNGIAHGIDALLVPPPPGKKLIELFPQQFSSLILAAEKTKLGKDLKDKLGKRPNLTGGSTFFAPTNWAFQKLGPRANAFLFNTKRGRRYLRALLEYHVVANETLYTDAYYGRKAVSAADAWEDAVEAEARRGSSRYHVDLPSLLGDKSVAVDVWRWGGVVSMKVNGFTRVAVTDVPDRDGVIHVVGSVLIPPHGRHGVYDGESEVEVQELVERLLPYMKEDDDGDEEEGEEETYRNNGGIGEL</sequence>
<name>A0ABR1V9R7_9PEZI</name>
<dbReference type="PANTHER" id="PTHR10900">
    <property type="entry name" value="PERIOSTIN-RELATED"/>
    <property type="match status" value="1"/>
</dbReference>
<evidence type="ECO:0000313" key="3">
    <source>
        <dbReference type="EMBL" id="KAK8067952.1"/>
    </source>
</evidence>
<feature type="domain" description="FAS1" evidence="2">
    <location>
        <begin position="204"/>
        <end position="377"/>
    </location>
</feature>
<gene>
    <name evidence="3" type="ORF">PG996_007064</name>
</gene>
<protein>
    <submittedName>
        <fullName evidence="3">Fasciclin domain family</fullName>
    </submittedName>
</protein>
<evidence type="ECO:0000313" key="4">
    <source>
        <dbReference type="Proteomes" id="UP001446871"/>
    </source>
</evidence>
<feature type="domain" description="FAS1" evidence="2">
    <location>
        <begin position="60"/>
        <end position="200"/>
    </location>
</feature>
<evidence type="ECO:0000256" key="1">
    <source>
        <dbReference type="SAM" id="MobiDB-lite"/>
    </source>
</evidence>